<protein>
    <submittedName>
        <fullName evidence="3">Uncharacterized protein</fullName>
    </submittedName>
</protein>
<proteinExistence type="predicted"/>
<feature type="transmembrane region" description="Helical" evidence="2">
    <location>
        <begin position="201"/>
        <end position="224"/>
    </location>
</feature>
<feature type="region of interest" description="Disordered" evidence="1">
    <location>
        <begin position="269"/>
        <end position="300"/>
    </location>
</feature>
<feature type="region of interest" description="Disordered" evidence="1">
    <location>
        <begin position="230"/>
        <end position="252"/>
    </location>
</feature>
<keyword evidence="2" id="KW-0812">Transmembrane</keyword>
<keyword evidence="4" id="KW-1185">Reference proteome</keyword>
<evidence type="ECO:0000256" key="2">
    <source>
        <dbReference type="SAM" id="Phobius"/>
    </source>
</evidence>
<comment type="caution">
    <text evidence="3">The sequence shown here is derived from an EMBL/GenBank/DDBJ whole genome shotgun (WGS) entry which is preliminary data.</text>
</comment>
<dbReference type="EMBL" id="AZGZ01000020">
    <property type="protein sequence ID" value="KZZ89509.1"/>
    <property type="molecule type" value="Genomic_DNA"/>
</dbReference>
<dbReference type="Proteomes" id="UP000242877">
    <property type="component" value="Unassembled WGS sequence"/>
</dbReference>
<dbReference type="AlphaFoldDB" id="A0A167X1A1"/>
<gene>
    <name evidence="3" type="ORF">AAP_04264</name>
</gene>
<reference evidence="3 4" key="1">
    <citation type="journal article" date="2016" name="Genome Biol. Evol.">
        <title>Divergent and convergent evolution of fungal pathogenicity.</title>
        <authorList>
            <person name="Shang Y."/>
            <person name="Xiao G."/>
            <person name="Zheng P."/>
            <person name="Cen K."/>
            <person name="Zhan S."/>
            <person name="Wang C."/>
        </authorList>
    </citation>
    <scope>NUCLEOTIDE SEQUENCE [LARGE SCALE GENOMIC DNA]</scope>
    <source>
        <strain evidence="3 4">ARSEF 7405</strain>
    </source>
</reference>
<organism evidence="3 4">
    <name type="scientific">Ascosphaera apis ARSEF 7405</name>
    <dbReference type="NCBI Taxonomy" id="392613"/>
    <lineage>
        <taxon>Eukaryota</taxon>
        <taxon>Fungi</taxon>
        <taxon>Dikarya</taxon>
        <taxon>Ascomycota</taxon>
        <taxon>Pezizomycotina</taxon>
        <taxon>Eurotiomycetes</taxon>
        <taxon>Eurotiomycetidae</taxon>
        <taxon>Onygenales</taxon>
        <taxon>Ascosphaeraceae</taxon>
        <taxon>Ascosphaera</taxon>
    </lineage>
</organism>
<dbReference type="InterPro" id="IPR029033">
    <property type="entry name" value="His_PPase_superfam"/>
</dbReference>
<dbReference type="Gene3D" id="3.40.50.1240">
    <property type="entry name" value="Phosphoglycerate mutase-like"/>
    <property type="match status" value="1"/>
</dbReference>
<dbReference type="OrthoDB" id="258392at2759"/>
<feature type="compositionally biased region" description="Basic and acidic residues" evidence="1">
    <location>
        <begin position="287"/>
        <end position="300"/>
    </location>
</feature>
<name>A0A167X1A1_9EURO</name>
<accession>A0A167X1A1</accession>
<dbReference type="SUPFAM" id="SSF53254">
    <property type="entry name" value="Phosphoglycerate mutase-like"/>
    <property type="match status" value="1"/>
</dbReference>
<evidence type="ECO:0000313" key="3">
    <source>
        <dbReference type="EMBL" id="KZZ89509.1"/>
    </source>
</evidence>
<keyword evidence="2" id="KW-1133">Transmembrane helix</keyword>
<dbReference type="VEuPathDB" id="FungiDB:AAP_04264"/>
<sequence length="351" mass="39176">MDKAVGGKDIRAIHGKTLARSVINAIRDNIDSKGVHNKMTLLFGDHRPMMAFASLTNLASRRQPTFYTLPNGGASFIFELFSYAESPTNDTAVGSKYPKEDLLNVRFFMRNETSSSEANFRSYPMFDLSPSKIAMPLSEFLSSMKNISVQPAEWCKLCGSTKPFCSRRGGLGTDHDLLDDDDDEWDNPNRWRCSNHEKRVYAVQGGLLGAISTILASVILIFLISRSTRSKNTQQNHPRRPPPRPHQGSRAGGNVASFVRWIFGCKSPDRRQASDGATGRSSGGVPRPEHAHVRNRDVGDESWQRRFVHEDEDYIELMVNSRFEGYESTTVAPSNDGDYPGYSSTRGECVV</sequence>
<evidence type="ECO:0000313" key="4">
    <source>
        <dbReference type="Proteomes" id="UP000242877"/>
    </source>
</evidence>
<evidence type="ECO:0000256" key="1">
    <source>
        <dbReference type="SAM" id="MobiDB-lite"/>
    </source>
</evidence>
<keyword evidence="2" id="KW-0472">Membrane</keyword>